<evidence type="ECO:0000259" key="4">
    <source>
        <dbReference type="Pfam" id="PF07726"/>
    </source>
</evidence>
<reference evidence="6 7" key="1">
    <citation type="journal article" date="2016" name="Nat. Commun.">
        <title>Thousands of microbial genomes shed light on interconnected biogeochemical processes in an aquifer system.</title>
        <authorList>
            <person name="Anantharaman K."/>
            <person name="Brown C.T."/>
            <person name="Hug L.A."/>
            <person name="Sharon I."/>
            <person name="Castelle C.J."/>
            <person name="Probst A.J."/>
            <person name="Thomas B.C."/>
            <person name="Singh A."/>
            <person name="Wilkins M.J."/>
            <person name="Karaoz U."/>
            <person name="Brodie E.L."/>
            <person name="Williams K.H."/>
            <person name="Hubbard S.S."/>
            <person name="Banfield J.F."/>
        </authorList>
    </citation>
    <scope>NUCLEOTIDE SEQUENCE [LARGE SCALE GENOMIC DNA]</scope>
    <source>
        <strain evidence="7">RIFCSPLOWO2_12_FULL_64_10</strain>
    </source>
</reference>
<dbReference type="CDD" id="cd00009">
    <property type="entry name" value="AAA"/>
    <property type="match status" value="1"/>
</dbReference>
<dbReference type="EMBL" id="MFKF01000158">
    <property type="protein sequence ID" value="OGG52076.1"/>
    <property type="molecule type" value="Genomic_DNA"/>
</dbReference>
<dbReference type="InterPro" id="IPR027417">
    <property type="entry name" value="P-loop_NTPase"/>
</dbReference>
<comment type="similarity">
    <text evidence="3">Belongs to the MoxR family.</text>
</comment>
<dbReference type="GO" id="GO:0005524">
    <property type="term" value="F:ATP binding"/>
    <property type="evidence" value="ECO:0007669"/>
    <property type="project" value="UniProtKB-KW"/>
</dbReference>
<dbReference type="PANTHER" id="PTHR42759:SF5">
    <property type="entry name" value="METHANOL DEHYDROGENASE REGULATOR"/>
    <property type="match status" value="1"/>
</dbReference>
<proteinExistence type="inferred from homology"/>
<dbReference type="Pfam" id="PF07726">
    <property type="entry name" value="AAA_3"/>
    <property type="match status" value="1"/>
</dbReference>
<evidence type="ECO:0000259" key="5">
    <source>
        <dbReference type="Pfam" id="PF17863"/>
    </source>
</evidence>
<comment type="caution">
    <text evidence="6">The sequence shown here is derived from an EMBL/GenBank/DDBJ whole genome shotgun (WGS) entry which is preliminary data.</text>
</comment>
<sequence>MDPSPVANFGRSLSNEVGQVIVGKSDVVELLAVALLCEGHVLIEDVPGIGKTMMAKSLARSLACSFSRVQFTPDLLPSDVTGIFFYNQKSGDFEFRSGPIHANVILADEINRATPRTQSSLLEAMEERQVTVEGHTSALPRPFIVLATQNPVELEGTFPLPEAQLDRFLLRLSVGYPTDAEEVAILRRFESATPLDDVRPVLGGEQILDLIDQTKQVHVDDSIAEYIVSIARATRRHEAIELGASPRASLALFHASQALAALRERAYVTPDDVKRLVGPVFAHRLILRHQGRLRGSDVRNVLTSIVEATPTPVEPLPVTT</sequence>
<dbReference type="FunFam" id="3.40.50.300:FF:000640">
    <property type="entry name" value="MoxR family ATPase"/>
    <property type="match status" value="1"/>
</dbReference>
<dbReference type="InterPro" id="IPR011703">
    <property type="entry name" value="ATPase_AAA-3"/>
</dbReference>
<evidence type="ECO:0000256" key="2">
    <source>
        <dbReference type="ARBA" id="ARBA00022840"/>
    </source>
</evidence>
<dbReference type="InterPro" id="IPR041628">
    <property type="entry name" value="ChlI/MoxR_AAA_lid"/>
</dbReference>
<evidence type="ECO:0000313" key="6">
    <source>
        <dbReference type="EMBL" id="OGG52076.1"/>
    </source>
</evidence>
<dbReference type="Proteomes" id="UP000178606">
    <property type="component" value="Unassembled WGS sequence"/>
</dbReference>
<protein>
    <submittedName>
        <fullName evidence="6">AAA family ATPase</fullName>
    </submittedName>
</protein>
<dbReference type="Gene3D" id="1.10.8.80">
    <property type="entry name" value="Magnesium chelatase subunit I, C-Terminal domain"/>
    <property type="match status" value="1"/>
</dbReference>
<dbReference type="Pfam" id="PF17863">
    <property type="entry name" value="AAA_lid_2"/>
    <property type="match status" value="1"/>
</dbReference>
<gene>
    <name evidence="6" type="ORF">A3F84_25840</name>
</gene>
<organism evidence="6 7">
    <name type="scientific">Handelsmanbacteria sp. (strain RIFCSPLOWO2_12_FULL_64_10)</name>
    <dbReference type="NCBI Taxonomy" id="1817868"/>
    <lineage>
        <taxon>Bacteria</taxon>
        <taxon>Candidatus Handelsmaniibacteriota</taxon>
    </lineage>
</organism>
<keyword evidence="1" id="KW-0547">Nucleotide-binding</keyword>
<dbReference type="Gene3D" id="3.40.50.300">
    <property type="entry name" value="P-loop containing nucleotide triphosphate hydrolases"/>
    <property type="match status" value="1"/>
</dbReference>
<dbReference type="GO" id="GO:0016887">
    <property type="term" value="F:ATP hydrolysis activity"/>
    <property type="evidence" value="ECO:0007669"/>
    <property type="project" value="InterPro"/>
</dbReference>
<name>A0A1F6CSB5_HANXR</name>
<evidence type="ECO:0000313" key="7">
    <source>
        <dbReference type="Proteomes" id="UP000178606"/>
    </source>
</evidence>
<evidence type="ECO:0000256" key="3">
    <source>
        <dbReference type="ARBA" id="ARBA00061607"/>
    </source>
</evidence>
<dbReference type="InterPro" id="IPR050764">
    <property type="entry name" value="CbbQ/NirQ/NorQ/GpvN"/>
</dbReference>
<dbReference type="SUPFAM" id="SSF52540">
    <property type="entry name" value="P-loop containing nucleoside triphosphate hydrolases"/>
    <property type="match status" value="1"/>
</dbReference>
<accession>A0A1F6CSB5</accession>
<dbReference type="AlphaFoldDB" id="A0A1F6CSB5"/>
<dbReference type="PIRSF" id="PIRSF002849">
    <property type="entry name" value="AAA_ATPase_chaperone_MoxR_prd"/>
    <property type="match status" value="1"/>
</dbReference>
<feature type="domain" description="ChlI/MoxR AAA lid" evidence="5">
    <location>
        <begin position="232"/>
        <end position="289"/>
    </location>
</feature>
<feature type="domain" description="ATPase AAA-3" evidence="4">
    <location>
        <begin position="40"/>
        <end position="170"/>
    </location>
</feature>
<dbReference type="PANTHER" id="PTHR42759">
    <property type="entry name" value="MOXR FAMILY PROTEIN"/>
    <property type="match status" value="1"/>
</dbReference>
<evidence type="ECO:0000256" key="1">
    <source>
        <dbReference type="ARBA" id="ARBA00022741"/>
    </source>
</evidence>
<keyword evidence="2" id="KW-0067">ATP-binding</keyword>